<feature type="domain" description="Fibronectin type-III" evidence="1">
    <location>
        <begin position="1"/>
        <end position="59"/>
    </location>
</feature>
<evidence type="ECO:0000313" key="2">
    <source>
        <dbReference type="EMBL" id="GCC49492.1"/>
    </source>
</evidence>
<gene>
    <name evidence="2" type="ORF">chiPu_0034003</name>
</gene>
<dbReference type="InterPro" id="IPR013783">
    <property type="entry name" value="Ig-like_fold"/>
</dbReference>
<dbReference type="InterPro" id="IPR036116">
    <property type="entry name" value="FN3_sf"/>
</dbReference>
<dbReference type="OrthoDB" id="5809444at2759"/>
<accession>A0A401U3M6</accession>
<dbReference type="AlphaFoldDB" id="A0A401U3M6"/>
<dbReference type="PROSITE" id="PS50853">
    <property type="entry name" value="FN3"/>
    <property type="match status" value="1"/>
</dbReference>
<dbReference type="Proteomes" id="UP000287033">
    <property type="component" value="Unassembled WGS sequence"/>
</dbReference>
<name>A0A401U3M6_CHIPU</name>
<dbReference type="STRING" id="137246.A0A401U3M6"/>
<protein>
    <recommendedName>
        <fullName evidence="1">Fibronectin type-III domain-containing protein</fullName>
    </recommendedName>
</protein>
<comment type="caution">
    <text evidence="2">The sequence shown here is derived from an EMBL/GenBank/DDBJ whole genome shotgun (WGS) entry which is preliminary data.</text>
</comment>
<dbReference type="Gene3D" id="2.60.40.10">
    <property type="entry name" value="Immunoglobulins"/>
    <property type="match status" value="1"/>
</dbReference>
<reference evidence="2 3" key="1">
    <citation type="journal article" date="2018" name="Nat. Ecol. Evol.">
        <title>Shark genomes provide insights into elasmobranch evolution and the origin of vertebrates.</title>
        <authorList>
            <person name="Hara Y"/>
            <person name="Yamaguchi K"/>
            <person name="Onimaru K"/>
            <person name="Kadota M"/>
            <person name="Koyanagi M"/>
            <person name="Keeley SD"/>
            <person name="Tatsumi K"/>
            <person name="Tanaka K"/>
            <person name="Motone F"/>
            <person name="Kageyama Y"/>
            <person name="Nozu R"/>
            <person name="Adachi N"/>
            <person name="Nishimura O"/>
            <person name="Nakagawa R"/>
            <person name="Tanegashima C"/>
            <person name="Kiyatake I"/>
            <person name="Matsumoto R"/>
            <person name="Murakumo K"/>
            <person name="Nishida K"/>
            <person name="Terakita A"/>
            <person name="Kuratani S"/>
            <person name="Sato K"/>
            <person name="Hyodo S Kuraku.S."/>
        </authorList>
    </citation>
    <scope>NUCLEOTIDE SEQUENCE [LARGE SCALE GENOMIC DNA]</scope>
</reference>
<feature type="non-terminal residue" evidence="2">
    <location>
        <position position="59"/>
    </location>
</feature>
<organism evidence="2 3">
    <name type="scientific">Chiloscyllium punctatum</name>
    <name type="common">Brownbanded bambooshark</name>
    <name type="synonym">Hemiscyllium punctatum</name>
    <dbReference type="NCBI Taxonomy" id="137246"/>
    <lineage>
        <taxon>Eukaryota</taxon>
        <taxon>Metazoa</taxon>
        <taxon>Chordata</taxon>
        <taxon>Craniata</taxon>
        <taxon>Vertebrata</taxon>
        <taxon>Chondrichthyes</taxon>
        <taxon>Elasmobranchii</taxon>
        <taxon>Galeomorphii</taxon>
        <taxon>Galeoidea</taxon>
        <taxon>Orectolobiformes</taxon>
        <taxon>Hemiscylliidae</taxon>
        <taxon>Chiloscyllium</taxon>
    </lineage>
</organism>
<evidence type="ECO:0000313" key="3">
    <source>
        <dbReference type="Proteomes" id="UP000287033"/>
    </source>
</evidence>
<evidence type="ECO:0000259" key="1">
    <source>
        <dbReference type="PROSITE" id="PS50853"/>
    </source>
</evidence>
<dbReference type="EMBL" id="BEZZ01279168">
    <property type="protein sequence ID" value="GCC49492.1"/>
    <property type="molecule type" value="Genomic_DNA"/>
</dbReference>
<sequence length="59" mass="6812">MVDVDHPLNKEHDPEVMLYNLKPWTQYAIFIRAITLTLSESSRSHGAKSELVYIRTKPA</sequence>
<keyword evidence="3" id="KW-1185">Reference proteome</keyword>
<dbReference type="SUPFAM" id="SSF49265">
    <property type="entry name" value="Fibronectin type III"/>
    <property type="match status" value="1"/>
</dbReference>
<proteinExistence type="predicted"/>
<dbReference type="InterPro" id="IPR003961">
    <property type="entry name" value="FN3_dom"/>
</dbReference>